<comment type="caution">
    <text evidence="3">The sequence shown here is derived from an EMBL/GenBank/DDBJ whole genome shotgun (WGS) entry which is preliminary data.</text>
</comment>
<dbReference type="RefSeq" id="WP_253886353.1">
    <property type="nucleotide sequence ID" value="NZ_BAAAVB010000004.1"/>
</dbReference>
<keyword evidence="1" id="KW-0732">Signal</keyword>
<reference evidence="3 4" key="1">
    <citation type="submission" date="2022-06" db="EMBL/GenBank/DDBJ databases">
        <title>Genomic Encyclopedia of Archaeal and Bacterial Type Strains, Phase II (KMG-II): from individual species to whole genera.</title>
        <authorList>
            <person name="Goeker M."/>
        </authorList>
    </citation>
    <scope>NUCLEOTIDE SEQUENCE [LARGE SCALE GENOMIC DNA]</scope>
    <source>
        <strain evidence="3 4">DSM 44255</strain>
    </source>
</reference>
<evidence type="ECO:0000313" key="3">
    <source>
        <dbReference type="EMBL" id="MCP2269353.1"/>
    </source>
</evidence>
<feature type="domain" description="Ricin B lectin" evidence="2">
    <location>
        <begin position="42"/>
        <end position="182"/>
    </location>
</feature>
<feature type="signal peptide" evidence="1">
    <location>
        <begin position="1"/>
        <end position="27"/>
    </location>
</feature>
<dbReference type="EMBL" id="JAMTCO010000004">
    <property type="protein sequence ID" value="MCP2269353.1"/>
    <property type="molecule type" value="Genomic_DNA"/>
</dbReference>
<name>A0ABT1I9N7_9PSEU</name>
<dbReference type="Proteomes" id="UP001205185">
    <property type="component" value="Unassembled WGS sequence"/>
</dbReference>
<dbReference type="PROSITE" id="PS50231">
    <property type="entry name" value="RICIN_B_LECTIN"/>
    <property type="match status" value="1"/>
</dbReference>
<protein>
    <submittedName>
        <fullName evidence="3">Ricin-type beta-trefoil lectin domain-containing protein</fullName>
    </submittedName>
</protein>
<dbReference type="CDD" id="cd00161">
    <property type="entry name" value="beta-trefoil_Ricin-like"/>
    <property type="match status" value="1"/>
</dbReference>
<gene>
    <name evidence="3" type="ORF">LV75_001841</name>
</gene>
<keyword evidence="4" id="KW-1185">Reference proteome</keyword>
<sequence>MRKSLRTTLASAAAVLSLLAIAPAAAAAPPARRPVNPVSVASAQWVQIRSEYGNGGQCLDADLNGGGANGSKVQLWDCNGTDQQKWLLDWDNPRLVNKKFSACLDADLNGGGANGTKLQLWDCNGTDQQKWYRFTEDSALYNGRFSYGRTIVVDRDVTHSGNGAKAQLWTKNFQPQQWWSFE</sequence>
<organism evidence="3 4">
    <name type="scientific">Actinokineospora diospyrosa</name>
    <dbReference type="NCBI Taxonomy" id="103728"/>
    <lineage>
        <taxon>Bacteria</taxon>
        <taxon>Bacillati</taxon>
        <taxon>Actinomycetota</taxon>
        <taxon>Actinomycetes</taxon>
        <taxon>Pseudonocardiales</taxon>
        <taxon>Pseudonocardiaceae</taxon>
        <taxon>Actinokineospora</taxon>
    </lineage>
</organism>
<proteinExistence type="predicted"/>
<dbReference type="InterPro" id="IPR000772">
    <property type="entry name" value="Ricin_B_lectin"/>
</dbReference>
<feature type="chain" id="PRO_5045169981" evidence="1">
    <location>
        <begin position="28"/>
        <end position="182"/>
    </location>
</feature>
<dbReference type="InterPro" id="IPR035992">
    <property type="entry name" value="Ricin_B-like_lectins"/>
</dbReference>
<dbReference type="SUPFAM" id="SSF50370">
    <property type="entry name" value="Ricin B-like lectins"/>
    <property type="match status" value="1"/>
</dbReference>
<evidence type="ECO:0000256" key="1">
    <source>
        <dbReference type="SAM" id="SignalP"/>
    </source>
</evidence>
<dbReference type="SMART" id="SM00458">
    <property type="entry name" value="RICIN"/>
    <property type="match status" value="1"/>
</dbReference>
<dbReference type="Pfam" id="PF00652">
    <property type="entry name" value="Ricin_B_lectin"/>
    <property type="match status" value="1"/>
</dbReference>
<accession>A0ABT1I9N7</accession>
<dbReference type="Gene3D" id="2.80.10.50">
    <property type="match status" value="2"/>
</dbReference>
<evidence type="ECO:0000259" key="2">
    <source>
        <dbReference type="SMART" id="SM00458"/>
    </source>
</evidence>
<evidence type="ECO:0000313" key="4">
    <source>
        <dbReference type="Proteomes" id="UP001205185"/>
    </source>
</evidence>